<feature type="topological domain" description="Periplasmic" evidence="10">
    <location>
        <begin position="38"/>
        <end position="199"/>
    </location>
</feature>
<comment type="subcellular location">
    <subcellularLocation>
        <location evidence="2 10">Cell inner membrane</location>
        <topology evidence="2 10">Single-pass type II membrane protein</topology>
        <orientation evidence="2 10">Periplasmic side</orientation>
    </subcellularLocation>
</comment>
<dbReference type="Proteomes" id="UP000528964">
    <property type="component" value="Unassembled WGS sequence"/>
</dbReference>
<evidence type="ECO:0000256" key="6">
    <source>
        <dbReference type="ARBA" id="ARBA00022968"/>
    </source>
</evidence>
<accession>A0A7W6D2G1</accession>
<dbReference type="RefSeq" id="WP_183395295.1">
    <property type="nucleotide sequence ID" value="NZ_JACIDR010000003.1"/>
</dbReference>
<evidence type="ECO:0000256" key="3">
    <source>
        <dbReference type="ARBA" id="ARBA00009620"/>
    </source>
</evidence>
<name>A0A7W6D2G1_9HYPH</name>
<evidence type="ECO:0000256" key="4">
    <source>
        <dbReference type="ARBA" id="ARBA00015384"/>
    </source>
</evidence>
<dbReference type="PANTHER" id="PTHR21320">
    <property type="entry name" value="CYTOCHROME C OXIDASE ASSEMBLY PROTEIN COX11-RELATED"/>
    <property type="match status" value="1"/>
</dbReference>
<dbReference type="GO" id="GO:0005886">
    <property type="term" value="C:plasma membrane"/>
    <property type="evidence" value="ECO:0007669"/>
    <property type="project" value="UniProtKB-SubCell"/>
</dbReference>
<dbReference type="FunFam" id="2.60.370.10:FF:000001">
    <property type="entry name" value="COX11 cytochrome c oxidase assembly homolog"/>
    <property type="match status" value="1"/>
</dbReference>
<evidence type="ECO:0000256" key="5">
    <source>
        <dbReference type="ARBA" id="ARBA00022692"/>
    </source>
</evidence>
<comment type="caution">
    <text evidence="11">The sequence shown here is derived from an EMBL/GenBank/DDBJ whole genome shotgun (WGS) entry which is preliminary data.</text>
</comment>
<dbReference type="AlphaFoldDB" id="A0A7W6D2G1"/>
<dbReference type="Pfam" id="PF04442">
    <property type="entry name" value="CtaG_Cox11"/>
    <property type="match status" value="1"/>
</dbReference>
<gene>
    <name evidence="10" type="primary">ctaG</name>
    <name evidence="11" type="ORF">GGR24_002091</name>
</gene>
<reference evidence="11 12" key="1">
    <citation type="submission" date="2020-08" db="EMBL/GenBank/DDBJ databases">
        <title>Genomic Encyclopedia of Type Strains, Phase IV (KMG-IV): sequencing the most valuable type-strain genomes for metagenomic binning, comparative biology and taxonomic classification.</title>
        <authorList>
            <person name="Goeker M."/>
        </authorList>
    </citation>
    <scope>NUCLEOTIDE SEQUENCE [LARGE SCALE GENOMIC DNA]</scope>
    <source>
        <strain evidence="11 12">DSM 25481</strain>
    </source>
</reference>
<proteinExistence type="inferred from homology"/>
<evidence type="ECO:0000256" key="2">
    <source>
        <dbReference type="ARBA" id="ARBA00004382"/>
    </source>
</evidence>
<keyword evidence="7 10" id="KW-1133">Transmembrane helix</keyword>
<dbReference type="PANTHER" id="PTHR21320:SF3">
    <property type="entry name" value="CYTOCHROME C OXIDASE ASSEMBLY PROTEIN COX11, MITOCHONDRIAL-RELATED"/>
    <property type="match status" value="1"/>
</dbReference>
<keyword evidence="12" id="KW-1185">Reference proteome</keyword>
<dbReference type="NCBIfam" id="NF003465">
    <property type="entry name" value="PRK05089.1"/>
    <property type="match status" value="1"/>
</dbReference>
<dbReference type="Gene3D" id="2.60.370.10">
    <property type="entry name" value="Ctag/Cox11"/>
    <property type="match status" value="1"/>
</dbReference>
<organism evidence="11 12">
    <name type="scientific">Hansschlegelia beijingensis</name>
    <dbReference type="NCBI Taxonomy" id="1133344"/>
    <lineage>
        <taxon>Bacteria</taxon>
        <taxon>Pseudomonadati</taxon>
        <taxon>Pseudomonadota</taxon>
        <taxon>Alphaproteobacteria</taxon>
        <taxon>Hyphomicrobiales</taxon>
        <taxon>Methylopilaceae</taxon>
        <taxon>Hansschlegelia</taxon>
    </lineage>
</organism>
<keyword evidence="6 10" id="KW-0735">Signal-anchor</keyword>
<protein>
    <recommendedName>
        <fullName evidence="4 10">Cytochrome c oxidase assembly protein CtaG</fullName>
    </recommendedName>
</protein>
<dbReference type="HAMAP" id="MF_00155">
    <property type="entry name" value="CtaG"/>
    <property type="match status" value="1"/>
</dbReference>
<dbReference type="GO" id="GO:0008535">
    <property type="term" value="P:respiratory chain complex IV assembly"/>
    <property type="evidence" value="ECO:0007669"/>
    <property type="project" value="UniProtKB-UniRule"/>
</dbReference>
<evidence type="ECO:0000256" key="8">
    <source>
        <dbReference type="ARBA" id="ARBA00023008"/>
    </source>
</evidence>
<dbReference type="InterPro" id="IPR007533">
    <property type="entry name" value="Cyt_c_oxidase_assmbl_CtaG"/>
</dbReference>
<keyword evidence="10" id="KW-1003">Cell membrane</keyword>
<sequence length="199" mass="21407">MSKGEPEIRRSRGRRDVVVAASCAAVVAAMVGASFAAVPLYDMFCRATGFGGTTQVASSAPAKVLDREITVRFDGNVAPGLGWRFGPEQNEMKVRVGETKLALFRAQNVSDKPVTGTATYNVTPEQFGAYFSKVQCFCFTKQTLQPGESMDMPVVFFVDPSLADEHELDGLSQLTLSYTFYPDSAAKSASAAGPERPKT</sequence>
<evidence type="ECO:0000313" key="11">
    <source>
        <dbReference type="EMBL" id="MBB3973421.1"/>
    </source>
</evidence>
<evidence type="ECO:0000256" key="9">
    <source>
        <dbReference type="ARBA" id="ARBA00023136"/>
    </source>
</evidence>
<keyword evidence="8 10" id="KW-0186">Copper</keyword>
<evidence type="ECO:0000313" key="12">
    <source>
        <dbReference type="Proteomes" id="UP000528964"/>
    </source>
</evidence>
<dbReference type="EMBL" id="JACIDR010000003">
    <property type="protein sequence ID" value="MBB3973421.1"/>
    <property type="molecule type" value="Genomic_DNA"/>
</dbReference>
<feature type="topological domain" description="Cytoplasmic" evidence="10">
    <location>
        <begin position="1"/>
        <end position="14"/>
    </location>
</feature>
<keyword evidence="5 10" id="KW-0812">Transmembrane</keyword>
<dbReference type="InterPro" id="IPR023471">
    <property type="entry name" value="CtaG/Cox11_dom_sf"/>
</dbReference>
<dbReference type="SUPFAM" id="SSF110111">
    <property type="entry name" value="Ctag/Cox11"/>
    <property type="match status" value="1"/>
</dbReference>
<keyword evidence="9 10" id="KW-0472">Membrane</keyword>
<evidence type="ECO:0000256" key="10">
    <source>
        <dbReference type="HAMAP-Rule" id="MF_00155"/>
    </source>
</evidence>
<comment type="similarity">
    <text evidence="3 10">Belongs to the COX11/CtaG family.</text>
</comment>
<keyword evidence="10" id="KW-0997">Cell inner membrane</keyword>
<comment type="function">
    <text evidence="1 10">Exerts its effect at some terminal stage of cytochrome c oxidase synthesis, probably by being involved in the insertion of the copper B into subunit I.</text>
</comment>
<dbReference type="PIRSF" id="PIRSF005413">
    <property type="entry name" value="COX11"/>
    <property type="match status" value="1"/>
</dbReference>
<evidence type="ECO:0000256" key="1">
    <source>
        <dbReference type="ARBA" id="ARBA00004007"/>
    </source>
</evidence>
<evidence type="ECO:0000256" key="7">
    <source>
        <dbReference type="ARBA" id="ARBA00022989"/>
    </source>
</evidence>
<dbReference type="GO" id="GO:0005507">
    <property type="term" value="F:copper ion binding"/>
    <property type="evidence" value="ECO:0007669"/>
    <property type="project" value="InterPro"/>
</dbReference>